<dbReference type="AlphaFoldDB" id="K0NNF5"/>
<keyword evidence="2" id="KW-1185">Reference proteome</keyword>
<dbReference type="HOGENOM" id="CLU_2715860_0_0_7"/>
<evidence type="ECO:0008006" key="3">
    <source>
        <dbReference type="Google" id="ProtNLM"/>
    </source>
</evidence>
<proteinExistence type="predicted"/>
<evidence type="ECO:0000313" key="2">
    <source>
        <dbReference type="Proteomes" id="UP000007347"/>
    </source>
</evidence>
<dbReference type="Proteomes" id="UP000007347">
    <property type="component" value="Chromosome"/>
</dbReference>
<organism evidence="1 2">
    <name type="scientific">Desulfobacula toluolica (strain DSM 7467 / Tol2)</name>
    <dbReference type="NCBI Taxonomy" id="651182"/>
    <lineage>
        <taxon>Bacteria</taxon>
        <taxon>Pseudomonadati</taxon>
        <taxon>Thermodesulfobacteriota</taxon>
        <taxon>Desulfobacteria</taxon>
        <taxon>Desulfobacterales</taxon>
        <taxon>Desulfobacteraceae</taxon>
        <taxon>Desulfobacula</taxon>
    </lineage>
</organism>
<dbReference type="SUPFAM" id="SSF49493">
    <property type="entry name" value="HSP40/DnaJ peptide-binding domain"/>
    <property type="match status" value="1"/>
</dbReference>
<gene>
    <name evidence="1" type="ordered locus">TOL2_C40250</name>
</gene>
<dbReference type="InterPro" id="IPR008971">
    <property type="entry name" value="HSP40/DnaJ_pept-bd"/>
</dbReference>
<dbReference type="KEGG" id="dto:TOL2_C40250"/>
<accession>K0NNF5</accession>
<evidence type="ECO:0000313" key="1">
    <source>
        <dbReference type="EMBL" id="CCK82180.1"/>
    </source>
</evidence>
<protein>
    <recommendedName>
        <fullName evidence="3">Chaperone DnaJ C-terminal domain-containing protein</fullName>
    </recommendedName>
</protein>
<dbReference type="GO" id="GO:0006457">
    <property type="term" value="P:protein folding"/>
    <property type="evidence" value="ECO:0007669"/>
    <property type="project" value="InterPro"/>
</dbReference>
<dbReference type="GO" id="GO:0051082">
    <property type="term" value="F:unfolded protein binding"/>
    <property type="evidence" value="ECO:0007669"/>
    <property type="project" value="InterPro"/>
</dbReference>
<reference evidence="1 2" key="1">
    <citation type="journal article" date="2013" name="Environ. Microbiol.">
        <title>Complete genome, catabolic sub-proteomes and key-metabolites of Desulfobacula toluolica Tol2, a marine, aromatic compound-degrading, sulfate-reducing bacterium.</title>
        <authorList>
            <person name="Wohlbrand L."/>
            <person name="Jacob J.H."/>
            <person name="Kube M."/>
            <person name="Mussmann M."/>
            <person name="Jarling R."/>
            <person name="Beck A."/>
            <person name="Amann R."/>
            <person name="Wilkes H."/>
            <person name="Reinhardt R."/>
            <person name="Rabus R."/>
        </authorList>
    </citation>
    <scope>NUCLEOTIDE SEQUENCE [LARGE SCALE GENOMIC DNA]</scope>
    <source>
        <strain evidence="2">DSM 7467 / Tol2</strain>
    </source>
</reference>
<dbReference type="Gene3D" id="2.60.260.20">
    <property type="entry name" value="Urease metallochaperone UreE, N-terminal domain"/>
    <property type="match status" value="1"/>
</dbReference>
<dbReference type="RefSeq" id="WP_014959360.1">
    <property type="nucleotide sequence ID" value="NC_018645.1"/>
</dbReference>
<name>K0NNF5_DESTT</name>
<sequence length="72" mass="8034">MENEKADLKCSISVTQHHIDFEAVVDLKIEGRSILLKLPNIAKTGTIMRLPDEGLNGGDLYVEIKIIQGNWT</sequence>
<dbReference type="EMBL" id="FO203503">
    <property type="protein sequence ID" value="CCK82180.1"/>
    <property type="molecule type" value="Genomic_DNA"/>
</dbReference>